<dbReference type="STRING" id="525897.Dbac_0262"/>
<feature type="domain" description="RNase H type-1" evidence="12">
    <location>
        <begin position="2"/>
        <end position="144"/>
    </location>
</feature>
<keyword evidence="7 11" id="KW-0479">Metal-binding</keyword>
<evidence type="ECO:0000256" key="10">
    <source>
        <dbReference type="ARBA" id="ARBA00022842"/>
    </source>
</evidence>
<sequence length="158" mass="18087">MTDTSVTIYTDGSSLGNPGPGGWGAVLIWADSKKELSRGYIETTNNRMEIRGVLHALEHLKRPCTVHVHSDSRYVCDAISKKWIQSWLKNGWLTSAKKPVKNRDLWEQLLSLLQKHKVIFHWVKAHDGHPENERCDELAKNAAKAREREIDEGYLRNT</sequence>
<reference evidence="13 14" key="1">
    <citation type="journal article" date="2009" name="Stand. Genomic Sci.">
        <title>Complete genome sequence of Desulfomicrobium baculatum type strain (X).</title>
        <authorList>
            <person name="Copeland A."/>
            <person name="Spring S."/>
            <person name="Goker M."/>
            <person name="Schneider S."/>
            <person name="Lapidus A."/>
            <person name="Del Rio T.G."/>
            <person name="Tice H."/>
            <person name="Cheng J.F."/>
            <person name="Chen F."/>
            <person name="Nolan M."/>
            <person name="Bruce D."/>
            <person name="Goodwin L."/>
            <person name="Pitluck S."/>
            <person name="Ivanova N."/>
            <person name="Mavrommatis K."/>
            <person name="Ovchinnikova G."/>
            <person name="Pati A."/>
            <person name="Chen A."/>
            <person name="Palaniappan K."/>
            <person name="Land M."/>
            <person name="Hauser L."/>
            <person name="Chang Y.J."/>
            <person name="Jeffries C.C."/>
            <person name="Meincke L."/>
            <person name="Sims D."/>
            <person name="Brettin T."/>
            <person name="Detter J.C."/>
            <person name="Han C."/>
            <person name="Chain P."/>
            <person name="Bristow J."/>
            <person name="Eisen J.A."/>
            <person name="Markowitz V."/>
            <person name="Hugenholtz P."/>
            <person name="Kyrpides N.C."/>
            <person name="Klenk H.P."/>
            <person name="Lucas S."/>
        </authorList>
    </citation>
    <scope>NUCLEOTIDE SEQUENCE [LARGE SCALE GENOMIC DNA]</scope>
    <source>
        <strain evidence="14">DSM 4028 / VKM B-1378 / X</strain>
    </source>
</reference>
<dbReference type="Gene3D" id="3.30.420.10">
    <property type="entry name" value="Ribonuclease H-like superfamily/Ribonuclease H"/>
    <property type="match status" value="1"/>
</dbReference>
<protein>
    <recommendedName>
        <fullName evidence="5 11">Ribonuclease H</fullName>
        <shortName evidence="11">RNase H</shortName>
        <ecNumber evidence="5 11">3.1.26.4</ecNumber>
    </recommendedName>
</protein>
<dbReference type="InterPro" id="IPR002156">
    <property type="entry name" value="RNaseH_domain"/>
</dbReference>
<evidence type="ECO:0000313" key="14">
    <source>
        <dbReference type="Proteomes" id="UP000002216"/>
    </source>
</evidence>
<evidence type="ECO:0000256" key="3">
    <source>
        <dbReference type="ARBA" id="ARBA00005300"/>
    </source>
</evidence>
<name>C7LUV5_DESBD</name>
<feature type="binding site" evidence="11">
    <location>
        <position position="136"/>
    </location>
    <ligand>
        <name>Mg(2+)</name>
        <dbReference type="ChEBI" id="CHEBI:18420"/>
        <label>2</label>
    </ligand>
</feature>
<dbReference type="EC" id="3.1.26.4" evidence="5 11"/>
<evidence type="ECO:0000259" key="12">
    <source>
        <dbReference type="PROSITE" id="PS50879"/>
    </source>
</evidence>
<keyword evidence="9 11" id="KW-0378">Hydrolase</keyword>
<evidence type="ECO:0000256" key="4">
    <source>
        <dbReference type="ARBA" id="ARBA00011245"/>
    </source>
</evidence>
<evidence type="ECO:0000256" key="7">
    <source>
        <dbReference type="ARBA" id="ARBA00022723"/>
    </source>
</evidence>
<dbReference type="GO" id="GO:0000287">
    <property type="term" value="F:magnesium ion binding"/>
    <property type="evidence" value="ECO:0007669"/>
    <property type="project" value="UniProtKB-UniRule"/>
</dbReference>
<keyword evidence="14" id="KW-1185">Reference proteome</keyword>
<dbReference type="HAMAP" id="MF_00042">
    <property type="entry name" value="RNase_H"/>
    <property type="match status" value="1"/>
</dbReference>
<accession>C7LUV5</accession>
<proteinExistence type="inferred from homology"/>
<dbReference type="GO" id="GO:0005737">
    <property type="term" value="C:cytoplasm"/>
    <property type="evidence" value="ECO:0007669"/>
    <property type="project" value="UniProtKB-SubCell"/>
</dbReference>
<dbReference type="InterPro" id="IPR022892">
    <property type="entry name" value="RNaseHI"/>
</dbReference>
<dbReference type="GO" id="GO:0043137">
    <property type="term" value="P:DNA replication, removal of RNA primer"/>
    <property type="evidence" value="ECO:0007669"/>
    <property type="project" value="TreeGrafter"/>
</dbReference>
<feature type="binding site" evidence="11">
    <location>
        <position position="11"/>
    </location>
    <ligand>
        <name>Mg(2+)</name>
        <dbReference type="ChEBI" id="CHEBI:18420"/>
        <label>1</label>
    </ligand>
</feature>
<comment type="subcellular location">
    <subcellularLocation>
        <location evidence="11">Cytoplasm</location>
    </subcellularLocation>
</comment>
<dbReference type="InterPro" id="IPR012337">
    <property type="entry name" value="RNaseH-like_sf"/>
</dbReference>
<evidence type="ECO:0000256" key="6">
    <source>
        <dbReference type="ARBA" id="ARBA00022722"/>
    </source>
</evidence>
<dbReference type="CDD" id="cd09278">
    <property type="entry name" value="RNase_HI_prokaryote_like"/>
    <property type="match status" value="1"/>
</dbReference>
<feature type="binding site" evidence="11">
    <location>
        <position position="49"/>
    </location>
    <ligand>
        <name>Mg(2+)</name>
        <dbReference type="ChEBI" id="CHEBI:18420"/>
        <label>1</label>
    </ligand>
</feature>
<dbReference type="RefSeq" id="WP_012805474.1">
    <property type="nucleotide sequence ID" value="NC_013173.1"/>
</dbReference>
<keyword evidence="10 11" id="KW-0460">Magnesium</keyword>
<dbReference type="OrthoDB" id="7845843at2"/>
<dbReference type="AlphaFoldDB" id="C7LUV5"/>
<dbReference type="PROSITE" id="PS50879">
    <property type="entry name" value="RNASE_H_1"/>
    <property type="match status" value="1"/>
</dbReference>
<dbReference type="InterPro" id="IPR050092">
    <property type="entry name" value="RNase_H"/>
</dbReference>
<keyword evidence="6 11" id="KW-0540">Nuclease</keyword>
<dbReference type="SUPFAM" id="SSF53098">
    <property type="entry name" value="Ribonuclease H-like"/>
    <property type="match status" value="1"/>
</dbReference>
<feature type="binding site" evidence="11">
    <location>
        <position position="11"/>
    </location>
    <ligand>
        <name>Mg(2+)</name>
        <dbReference type="ChEBI" id="CHEBI:18420"/>
        <label>2</label>
    </ligand>
</feature>
<dbReference type="EMBL" id="CP001629">
    <property type="protein sequence ID" value="ACU88389.1"/>
    <property type="molecule type" value="Genomic_DNA"/>
</dbReference>
<organism evidence="13 14">
    <name type="scientific">Desulfomicrobium baculatum (strain DSM 4028 / VKM B-1378 / X)</name>
    <name type="common">Desulfovibrio baculatus</name>
    <dbReference type="NCBI Taxonomy" id="525897"/>
    <lineage>
        <taxon>Bacteria</taxon>
        <taxon>Pseudomonadati</taxon>
        <taxon>Thermodesulfobacteriota</taxon>
        <taxon>Desulfovibrionia</taxon>
        <taxon>Desulfovibrionales</taxon>
        <taxon>Desulfomicrobiaceae</taxon>
        <taxon>Desulfomicrobium</taxon>
    </lineage>
</organism>
<evidence type="ECO:0000313" key="13">
    <source>
        <dbReference type="EMBL" id="ACU88389.1"/>
    </source>
</evidence>
<evidence type="ECO:0000256" key="5">
    <source>
        <dbReference type="ARBA" id="ARBA00012180"/>
    </source>
</evidence>
<evidence type="ECO:0000256" key="1">
    <source>
        <dbReference type="ARBA" id="ARBA00000077"/>
    </source>
</evidence>
<evidence type="ECO:0000256" key="11">
    <source>
        <dbReference type="HAMAP-Rule" id="MF_00042"/>
    </source>
</evidence>
<dbReference type="KEGG" id="dba:Dbac_0262"/>
<keyword evidence="11" id="KW-0963">Cytoplasm</keyword>
<dbReference type="PANTHER" id="PTHR10642:SF26">
    <property type="entry name" value="RIBONUCLEASE H1"/>
    <property type="match status" value="1"/>
</dbReference>
<dbReference type="Pfam" id="PF00075">
    <property type="entry name" value="RNase_H"/>
    <property type="match status" value="1"/>
</dbReference>
<dbReference type="eggNOG" id="COG0328">
    <property type="taxonomic scope" value="Bacteria"/>
</dbReference>
<dbReference type="NCBIfam" id="NF001236">
    <property type="entry name" value="PRK00203.1"/>
    <property type="match status" value="1"/>
</dbReference>
<keyword evidence="8 11" id="KW-0255">Endonuclease</keyword>
<feature type="binding site" evidence="11">
    <location>
        <position position="71"/>
    </location>
    <ligand>
        <name>Mg(2+)</name>
        <dbReference type="ChEBI" id="CHEBI:18420"/>
        <label>1</label>
    </ligand>
</feature>
<evidence type="ECO:0000256" key="8">
    <source>
        <dbReference type="ARBA" id="ARBA00022759"/>
    </source>
</evidence>
<comment type="cofactor">
    <cofactor evidence="11">
        <name>Mg(2+)</name>
        <dbReference type="ChEBI" id="CHEBI:18420"/>
    </cofactor>
    <text evidence="11">Binds 1 Mg(2+) ion per subunit. May bind a second metal ion at a regulatory site, or after substrate binding.</text>
</comment>
<gene>
    <name evidence="11" type="primary">rnhA</name>
    <name evidence="13" type="ordered locus">Dbac_0262</name>
</gene>
<comment type="subunit">
    <text evidence="4 11">Monomer.</text>
</comment>
<dbReference type="PANTHER" id="PTHR10642">
    <property type="entry name" value="RIBONUCLEASE H1"/>
    <property type="match status" value="1"/>
</dbReference>
<dbReference type="InterPro" id="IPR036397">
    <property type="entry name" value="RNaseH_sf"/>
</dbReference>
<dbReference type="Proteomes" id="UP000002216">
    <property type="component" value="Chromosome"/>
</dbReference>
<comment type="function">
    <text evidence="2 11">Endonuclease that specifically degrades the RNA of RNA-DNA hybrids.</text>
</comment>
<comment type="similarity">
    <text evidence="3 11">Belongs to the RNase H family.</text>
</comment>
<evidence type="ECO:0000256" key="2">
    <source>
        <dbReference type="ARBA" id="ARBA00004065"/>
    </source>
</evidence>
<dbReference type="FunFam" id="3.30.420.10:FF:000089">
    <property type="entry name" value="Ribonuclease H"/>
    <property type="match status" value="1"/>
</dbReference>
<dbReference type="HOGENOM" id="CLU_030894_6_2_7"/>
<comment type="catalytic activity">
    <reaction evidence="1 11">
        <text>Endonucleolytic cleavage to 5'-phosphomonoester.</text>
        <dbReference type="EC" id="3.1.26.4"/>
    </reaction>
</comment>
<dbReference type="GO" id="GO:0004523">
    <property type="term" value="F:RNA-DNA hybrid ribonuclease activity"/>
    <property type="evidence" value="ECO:0007669"/>
    <property type="project" value="UniProtKB-UniRule"/>
</dbReference>
<evidence type="ECO:0000256" key="9">
    <source>
        <dbReference type="ARBA" id="ARBA00022801"/>
    </source>
</evidence>
<dbReference type="GO" id="GO:0003676">
    <property type="term" value="F:nucleic acid binding"/>
    <property type="evidence" value="ECO:0007669"/>
    <property type="project" value="InterPro"/>
</dbReference>